<sequence length="205" mass="23115">MVAMKTKKTSSVPRTKPAEVRLDELMDAAQHLFITKGIESTTVSEIVRDAQVAKGTFYHYFPSKNEMLSALRERFTQIFIERIQQAVDNCPSNDSIARLRAWCDAGIAAYFDGMDVHDALYHDHHYPTRSNKDRDAVVEQILTILNDGSACGAWKLANPRLTAIIMYHGMHGAVDDAMASDQDEKNKLSHQLTEEFLRLISPVHP</sequence>
<dbReference type="PANTHER" id="PTHR30055">
    <property type="entry name" value="HTH-TYPE TRANSCRIPTIONAL REGULATOR RUTR"/>
    <property type="match status" value="1"/>
</dbReference>
<dbReference type="PROSITE" id="PS01081">
    <property type="entry name" value="HTH_TETR_1"/>
    <property type="match status" value="1"/>
</dbReference>
<evidence type="ECO:0000313" key="5">
    <source>
        <dbReference type="Proteomes" id="UP000699865"/>
    </source>
</evidence>
<evidence type="ECO:0000259" key="3">
    <source>
        <dbReference type="PROSITE" id="PS50977"/>
    </source>
</evidence>
<name>A0ABS6KV22_9GAMM</name>
<comment type="caution">
    <text evidence="4">The sequence shown here is derived from an EMBL/GenBank/DDBJ whole genome shotgun (WGS) entry which is preliminary data.</text>
</comment>
<dbReference type="InterPro" id="IPR001647">
    <property type="entry name" value="HTH_TetR"/>
</dbReference>
<feature type="DNA-binding region" description="H-T-H motif" evidence="2">
    <location>
        <begin position="42"/>
        <end position="61"/>
    </location>
</feature>
<evidence type="ECO:0000256" key="1">
    <source>
        <dbReference type="ARBA" id="ARBA00023125"/>
    </source>
</evidence>
<keyword evidence="1 2" id="KW-0238">DNA-binding</keyword>
<dbReference type="Proteomes" id="UP000699865">
    <property type="component" value="Unassembled WGS sequence"/>
</dbReference>
<accession>A0ABS6KV22</accession>
<reference evidence="4 5" key="1">
    <citation type="submission" date="2021-03" db="EMBL/GenBank/DDBJ databases">
        <title>Five novel Rahnella species.</title>
        <authorList>
            <person name="Brady C."/>
            <person name="Asselin J."/>
            <person name="Beer S."/>
            <person name="Bruberg M.B."/>
            <person name="Crampton B."/>
            <person name="Venter S."/>
            <person name="Arnold D."/>
            <person name="Denman S."/>
        </authorList>
    </citation>
    <scope>NUCLEOTIDE SEQUENCE [LARGE SCALE GENOMIC DNA]</scope>
    <source>
        <strain evidence="4 5">L72c</strain>
    </source>
</reference>
<dbReference type="PROSITE" id="PS50977">
    <property type="entry name" value="HTH_TETR_2"/>
    <property type="match status" value="1"/>
</dbReference>
<protein>
    <submittedName>
        <fullName evidence="4">TetR/AcrR family transcriptional regulator</fullName>
    </submittedName>
</protein>
<dbReference type="Pfam" id="PF00440">
    <property type="entry name" value="TetR_N"/>
    <property type="match status" value="1"/>
</dbReference>
<proteinExistence type="predicted"/>
<evidence type="ECO:0000313" key="4">
    <source>
        <dbReference type="EMBL" id="MBU9833442.1"/>
    </source>
</evidence>
<gene>
    <name evidence="4" type="ORF">J1786_01060</name>
</gene>
<dbReference type="InterPro" id="IPR023772">
    <property type="entry name" value="DNA-bd_HTH_TetR-type_CS"/>
</dbReference>
<feature type="domain" description="HTH tetR-type" evidence="3">
    <location>
        <begin position="19"/>
        <end position="79"/>
    </location>
</feature>
<evidence type="ECO:0000256" key="2">
    <source>
        <dbReference type="PROSITE-ProRule" id="PRU00335"/>
    </source>
</evidence>
<dbReference type="EMBL" id="JAFMOU010000051">
    <property type="protein sequence ID" value="MBU9833442.1"/>
    <property type="molecule type" value="Genomic_DNA"/>
</dbReference>
<dbReference type="PANTHER" id="PTHR30055:SF183">
    <property type="entry name" value="NUCLEOID OCCLUSION FACTOR SLMA"/>
    <property type="match status" value="1"/>
</dbReference>
<organism evidence="4 5">
    <name type="scientific">Rahnella perminowiae</name>
    <dbReference type="NCBI Taxonomy" id="2816244"/>
    <lineage>
        <taxon>Bacteria</taxon>
        <taxon>Pseudomonadati</taxon>
        <taxon>Pseudomonadota</taxon>
        <taxon>Gammaproteobacteria</taxon>
        <taxon>Enterobacterales</taxon>
        <taxon>Yersiniaceae</taxon>
        <taxon>Rahnella</taxon>
    </lineage>
</organism>
<keyword evidence="5" id="KW-1185">Reference proteome</keyword>
<dbReference type="InterPro" id="IPR050109">
    <property type="entry name" value="HTH-type_TetR-like_transc_reg"/>
</dbReference>